<protein>
    <submittedName>
        <fullName evidence="12">Penicillin-binding protein</fullName>
    </submittedName>
</protein>
<dbReference type="GO" id="GO:0071555">
    <property type="term" value="P:cell wall organization"/>
    <property type="evidence" value="ECO:0007669"/>
    <property type="project" value="UniProtKB-KW"/>
</dbReference>
<evidence type="ECO:0000256" key="5">
    <source>
        <dbReference type="ARBA" id="ARBA00022692"/>
    </source>
</evidence>
<sequence length="83" mass="8959">IYALALERYMAKDDILSHYLNVSPFGRNNKGQNIAGVEEAARGIFGVSAKDLTVPQAAFLAGLPQSPIIYSPYSSTGQLKSQE</sequence>
<keyword evidence="3" id="KW-0328">Glycosyltransferase</keyword>
<keyword evidence="2" id="KW-1003">Cell membrane</keyword>
<dbReference type="SUPFAM" id="SSF53955">
    <property type="entry name" value="Lysozyme-like"/>
    <property type="match status" value="1"/>
</dbReference>
<keyword evidence="7" id="KW-0573">Peptidoglycan synthesis</keyword>
<evidence type="ECO:0000256" key="4">
    <source>
        <dbReference type="ARBA" id="ARBA00022679"/>
    </source>
</evidence>
<keyword evidence="8" id="KW-1133">Transmembrane helix</keyword>
<evidence type="ECO:0000313" key="13">
    <source>
        <dbReference type="Proteomes" id="UP000442109"/>
    </source>
</evidence>
<organism evidence="12 13">
    <name type="scientific">Psychrobacter sanguinis</name>
    <dbReference type="NCBI Taxonomy" id="861445"/>
    <lineage>
        <taxon>Bacteria</taxon>
        <taxon>Pseudomonadati</taxon>
        <taxon>Pseudomonadota</taxon>
        <taxon>Gammaproteobacteria</taxon>
        <taxon>Moraxellales</taxon>
        <taxon>Moraxellaceae</taxon>
        <taxon>Psychrobacter</taxon>
    </lineage>
</organism>
<dbReference type="PANTHER" id="PTHR32282:SF32">
    <property type="entry name" value="PENICILLIN-BINDING PROTEIN 2A"/>
    <property type="match status" value="1"/>
</dbReference>
<proteinExistence type="predicted"/>
<dbReference type="InterPro" id="IPR023346">
    <property type="entry name" value="Lysozyme-like_dom_sf"/>
</dbReference>
<dbReference type="InterPro" id="IPR050396">
    <property type="entry name" value="Glycosyltr_51/Transpeptidase"/>
</dbReference>
<dbReference type="GO" id="GO:0030288">
    <property type="term" value="C:outer membrane-bounded periplasmic space"/>
    <property type="evidence" value="ECO:0007669"/>
    <property type="project" value="TreeGrafter"/>
</dbReference>
<keyword evidence="10" id="KW-0961">Cell wall biogenesis/degradation</keyword>
<accession>A0A844M422</accession>
<dbReference type="AlphaFoldDB" id="A0A844M422"/>
<evidence type="ECO:0000256" key="9">
    <source>
        <dbReference type="ARBA" id="ARBA00023136"/>
    </source>
</evidence>
<evidence type="ECO:0000259" key="11">
    <source>
        <dbReference type="Pfam" id="PF00912"/>
    </source>
</evidence>
<evidence type="ECO:0000256" key="2">
    <source>
        <dbReference type="ARBA" id="ARBA00022475"/>
    </source>
</evidence>
<evidence type="ECO:0000313" key="12">
    <source>
        <dbReference type="EMBL" id="MUG33574.1"/>
    </source>
</evidence>
<comment type="caution">
    <text evidence="12">The sequence shown here is derived from an EMBL/GenBank/DDBJ whole genome shotgun (WGS) entry which is preliminary data.</text>
</comment>
<evidence type="ECO:0000256" key="3">
    <source>
        <dbReference type="ARBA" id="ARBA00022676"/>
    </source>
</evidence>
<dbReference type="GO" id="GO:0008955">
    <property type="term" value="F:peptidoglycan glycosyltransferase activity"/>
    <property type="evidence" value="ECO:0007669"/>
    <property type="project" value="TreeGrafter"/>
</dbReference>
<dbReference type="PANTHER" id="PTHR32282">
    <property type="entry name" value="BINDING PROTEIN TRANSPEPTIDASE, PUTATIVE-RELATED"/>
    <property type="match status" value="1"/>
</dbReference>
<dbReference type="InterPro" id="IPR036950">
    <property type="entry name" value="PBP_transglycosylase"/>
</dbReference>
<feature type="non-terminal residue" evidence="12">
    <location>
        <position position="1"/>
    </location>
</feature>
<dbReference type="InterPro" id="IPR001264">
    <property type="entry name" value="Glyco_trans_51"/>
</dbReference>
<name>A0A844M422_9GAMM</name>
<dbReference type="GO" id="GO:0008360">
    <property type="term" value="P:regulation of cell shape"/>
    <property type="evidence" value="ECO:0007669"/>
    <property type="project" value="UniProtKB-KW"/>
</dbReference>
<evidence type="ECO:0000256" key="7">
    <source>
        <dbReference type="ARBA" id="ARBA00022984"/>
    </source>
</evidence>
<dbReference type="Proteomes" id="UP000442109">
    <property type="component" value="Unassembled WGS sequence"/>
</dbReference>
<evidence type="ECO:0000256" key="6">
    <source>
        <dbReference type="ARBA" id="ARBA00022960"/>
    </source>
</evidence>
<keyword evidence="13" id="KW-1185">Reference proteome</keyword>
<keyword evidence="6" id="KW-0133">Cell shape</keyword>
<reference evidence="12 13" key="1">
    <citation type="journal article" date="2019" name="PLoS ONE">
        <title>Pup mortality in New Zealand sea lions (Phocarctos hookeri) at Enderby Island, Auckland Islands, 2013-18.</title>
        <authorList>
            <person name="Michael S.A."/>
            <person name="Hayman D.T.S."/>
            <person name="Gray R."/>
            <person name="Zhang J."/>
            <person name="Rogers L."/>
            <person name="Roe W.D."/>
        </authorList>
    </citation>
    <scope>NUCLEOTIDE SEQUENCE [LARGE SCALE GENOMIC DNA]</scope>
    <source>
        <strain evidence="12 13">SM868</strain>
    </source>
</reference>
<dbReference type="Pfam" id="PF00912">
    <property type="entry name" value="Transgly"/>
    <property type="match status" value="1"/>
</dbReference>
<dbReference type="Gene3D" id="1.10.3810.10">
    <property type="entry name" value="Biosynthetic peptidoglycan transglycosylase-like"/>
    <property type="match status" value="1"/>
</dbReference>
<dbReference type="GO" id="GO:0009252">
    <property type="term" value="P:peptidoglycan biosynthetic process"/>
    <property type="evidence" value="ECO:0007669"/>
    <property type="project" value="UniProtKB-KW"/>
</dbReference>
<feature type="non-terminal residue" evidence="12">
    <location>
        <position position="83"/>
    </location>
</feature>
<keyword evidence="9" id="KW-0472">Membrane</keyword>
<keyword evidence="4" id="KW-0808">Transferase</keyword>
<evidence type="ECO:0000256" key="1">
    <source>
        <dbReference type="ARBA" id="ARBA00004752"/>
    </source>
</evidence>
<evidence type="ECO:0000256" key="10">
    <source>
        <dbReference type="ARBA" id="ARBA00023316"/>
    </source>
</evidence>
<gene>
    <name evidence="12" type="ORF">GB996_12410</name>
</gene>
<feature type="domain" description="Glycosyl transferase family 51" evidence="11">
    <location>
        <begin position="1"/>
        <end position="81"/>
    </location>
</feature>
<dbReference type="EMBL" id="WFKQ01000171">
    <property type="protein sequence ID" value="MUG33574.1"/>
    <property type="molecule type" value="Genomic_DNA"/>
</dbReference>
<comment type="pathway">
    <text evidence="1">Cell wall biogenesis; peptidoglycan biosynthesis.</text>
</comment>
<evidence type="ECO:0000256" key="8">
    <source>
        <dbReference type="ARBA" id="ARBA00022989"/>
    </source>
</evidence>
<keyword evidence="5" id="KW-0812">Transmembrane</keyword>